<gene>
    <name evidence="2" type="ORF">WQ53_13655</name>
</gene>
<dbReference type="AlphaFoldDB" id="A0A0E3UP12"/>
<sequence length="195" mass="20315">MHARRLLLSTLALLAAIASAAAIAAPEVSGRRIAIGEADAQRFLEGRFPHRQDALGGLVEVTASNPLLAIPPGDRMHLAVDLAVSTAGGGPVPLGTLALTSALRYDTAQGAFFLDQPRIDDFRQAGGGAGLSAASREVLNSWLADYARSQPVYRIEPELAALLGDLQVQSAGVENGRLVVTFNQDIGFLAPALAP</sequence>
<dbReference type="Gene3D" id="3.15.10.40">
    <property type="entry name" value="Uncharacterised protein PF07273, DUF1439"/>
    <property type="match status" value="1"/>
</dbReference>
<keyword evidence="3" id="KW-1185">Reference proteome</keyword>
<evidence type="ECO:0008006" key="4">
    <source>
        <dbReference type="Google" id="ProtNLM"/>
    </source>
</evidence>
<evidence type="ECO:0000313" key="3">
    <source>
        <dbReference type="Proteomes" id="UP000033067"/>
    </source>
</evidence>
<dbReference type="InterPro" id="IPR010835">
    <property type="entry name" value="DUF1439"/>
</dbReference>
<proteinExistence type="predicted"/>
<name>A0A0E3UP12_9GAMM</name>
<organism evidence="2 3">
    <name type="scientific">Pseudoxanthomonas suwonensis</name>
    <dbReference type="NCBI Taxonomy" id="314722"/>
    <lineage>
        <taxon>Bacteria</taxon>
        <taxon>Pseudomonadati</taxon>
        <taxon>Pseudomonadota</taxon>
        <taxon>Gammaproteobacteria</taxon>
        <taxon>Lysobacterales</taxon>
        <taxon>Lysobacteraceae</taxon>
        <taxon>Pseudoxanthomonas</taxon>
    </lineage>
</organism>
<keyword evidence="1" id="KW-0732">Signal</keyword>
<dbReference type="Pfam" id="PF07273">
    <property type="entry name" value="DUF1439"/>
    <property type="match status" value="1"/>
</dbReference>
<evidence type="ECO:0000313" key="2">
    <source>
        <dbReference type="EMBL" id="AKC87646.1"/>
    </source>
</evidence>
<dbReference type="EMBL" id="CP011144">
    <property type="protein sequence ID" value="AKC87646.1"/>
    <property type="molecule type" value="Genomic_DNA"/>
</dbReference>
<evidence type="ECO:0000256" key="1">
    <source>
        <dbReference type="SAM" id="SignalP"/>
    </source>
</evidence>
<protein>
    <recommendedName>
        <fullName evidence="4">DUF1439 domain-containing protein</fullName>
    </recommendedName>
</protein>
<feature type="chain" id="PRO_5002412960" description="DUF1439 domain-containing protein" evidence="1">
    <location>
        <begin position="25"/>
        <end position="195"/>
    </location>
</feature>
<accession>A0A0E3UP12</accession>
<dbReference type="PATRIC" id="fig|314722.6.peg.2963"/>
<dbReference type="RefSeq" id="WP_052633255.1">
    <property type="nucleotide sequence ID" value="NZ_CP011144.1"/>
</dbReference>
<reference evidence="2 3" key="1">
    <citation type="journal article" date="2015" name="Genome Announc.">
        <title>Complete Genome Sequence of Pseudoxanthomonas suwonensis Strain J1, a Cellulose-Degrading Bacterium Isolated from Leaf- and Wood-Enriched Soil.</title>
        <authorList>
            <person name="Hou L."/>
            <person name="Jiang J."/>
            <person name="Xu Z."/>
            <person name="Zhou Y."/>
            <person name="Leung F.C."/>
        </authorList>
    </citation>
    <scope>NUCLEOTIDE SEQUENCE [LARGE SCALE GENOMIC DNA]</scope>
    <source>
        <strain evidence="2 3">J1</strain>
    </source>
</reference>
<feature type="signal peptide" evidence="1">
    <location>
        <begin position="1"/>
        <end position="24"/>
    </location>
</feature>
<dbReference type="KEGG" id="psuw:WQ53_13655"/>
<dbReference type="OrthoDB" id="5983686at2"/>
<dbReference type="Proteomes" id="UP000033067">
    <property type="component" value="Chromosome"/>
</dbReference>